<dbReference type="Proteomes" id="UP000325577">
    <property type="component" value="Linkage Group LG14"/>
</dbReference>
<dbReference type="SUPFAM" id="SSF49723">
    <property type="entry name" value="Lipase/lipooxygenase domain (PLAT/LH2 domain)"/>
    <property type="match status" value="1"/>
</dbReference>
<dbReference type="PROSITE" id="PS50095">
    <property type="entry name" value="PLAT"/>
    <property type="match status" value="1"/>
</dbReference>
<feature type="domain" description="PLAT" evidence="3">
    <location>
        <begin position="28"/>
        <end position="154"/>
    </location>
</feature>
<keyword evidence="5" id="KW-1185">Reference proteome</keyword>
<reference evidence="4 5" key="1">
    <citation type="submission" date="2019-09" db="EMBL/GenBank/DDBJ databases">
        <title>A chromosome-level genome assembly of the Chinese tupelo Nyssa sinensis.</title>
        <authorList>
            <person name="Yang X."/>
            <person name="Kang M."/>
            <person name="Yang Y."/>
            <person name="Xiong H."/>
            <person name="Wang M."/>
            <person name="Zhang Z."/>
            <person name="Wang Z."/>
            <person name="Wu H."/>
            <person name="Ma T."/>
            <person name="Liu J."/>
            <person name="Xi Z."/>
        </authorList>
    </citation>
    <scope>NUCLEOTIDE SEQUENCE [LARGE SCALE GENOMIC DNA]</scope>
    <source>
        <strain evidence="4">J267</strain>
        <tissue evidence="4">Leaf</tissue>
    </source>
</reference>
<evidence type="ECO:0000313" key="5">
    <source>
        <dbReference type="Proteomes" id="UP000325577"/>
    </source>
</evidence>
<feature type="signal peptide" evidence="2">
    <location>
        <begin position="1"/>
        <end position="22"/>
    </location>
</feature>
<dbReference type="Gene3D" id="2.60.60.20">
    <property type="entry name" value="PLAT/LH2 domain"/>
    <property type="match status" value="1"/>
</dbReference>
<dbReference type="InterPro" id="IPR010417">
    <property type="entry name" value="Embryo-specific_ATS3"/>
</dbReference>
<name>A0A5J5BBI9_9ASTE</name>
<dbReference type="AlphaFoldDB" id="A0A5J5BBI9"/>
<dbReference type="EMBL" id="CM018037">
    <property type="protein sequence ID" value="KAA8539780.1"/>
    <property type="molecule type" value="Genomic_DNA"/>
</dbReference>
<evidence type="ECO:0000256" key="1">
    <source>
        <dbReference type="PROSITE-ProRule" id="PRU00152"/>
    </source>
</evidence>
<feature type="chain" id="PRO_5023829312" description="PLAT domain-containing protein" evidence="2">
    <location>
        <begin position="23"/>
        <end position="183"/>
    </location>
</feature>
<dbReference type="PANTHER" id="PTHR31718">
    <property type="entry name" value="PLAT DOMAIN-CONTAINING PROTEIN"/>
    <property type="match status" value="1"/>
</dbReference>
<sequence>MTSRCFFSVIILVSVFLSPAAGDSSYDCVYTLYVQTGLGFKAGTDSKISVVLGDPHGQSVWVPNLKTWGLMGPTHDYYERGNLDIFSGRGPCIDPPLCRLNLTSDGSGSHHGWYCDFIEITTTGPHKECSQTIFYVDRWLSNDAPPFQLTAILDGCKVENAPPIHGKGGGPLVVRKPIESASE</sequence>
<keyword evidence="2" id="KW-0732">Signal</keyword>
<organism evidence="4 5">
    <name type="scientific">Nyssa sinensis</name>
    <dbReference type="NCBI Taxonomy" id="561372"/>
    <lineage>
        <taxon>Eukaryota</taxon>
        <taxon>Viridiplantae</taxon>
        <taxon>Streptophyta</taxon>
        <taxon>Embryophyta</taxon>
        <taxon>Tracheophyta</taxon>
        <taxon>Spermatophyta</taxon>
        <taxon>Magnoliopsida</taxon>
        <taxon>eudicotyledons</taxon>
        <taxon>Gunneridae</taxon>
        <taxon>Pentapetalae</taxon>
        <taxon>asterids</taxon>
        <taxon>Cornales</taxon>
        <taxon>Nyssaceae</taxon>
        <taxon>Nyssa</taxon>
    </lineage>
</organism>
<dbReference type="PANTHER" id="PTHR31718:SF47">
    <property type="entry name" value="OS06G0206401 PROTEIN"/>
    <property type="match status" value="1"/>
</dbReference>
<dbReference type="InterPro" id="IPR001024">
    <property type="entry name" value="PLAT/LH2_dom"/>
</dbReference>
<dbReference type="Pfam" id="PF06232">
    <property type="entry name" value="ATS3"/>
    <property type="match status" value="1"/>
</dbReference>
<comment type="caution">
    <text evidence="1">Lacks conserved residue(s) required for the propagation of feature annotation.</text>
</comment>
<proteinExistence type="predicted"/>
<evidence type="ECO:0000256" key="2">
    <source>
        <dbReference type="SAM" id="SignalP"/>
    </source>
</evidence>
<evidence type="ECO:0000259" key="3">
    <source>
        <dbReference type="PROSITE" id="PS50095"/>
    </source>
</evidence>
<evidence type="ECO:0000313" key="4">
    <source>
        <dbReference type="EMBL" id="KAA8539780.1"/>
    </source>
</evidence>
<gene>
    <name evidence="4" type="ORF">F0562_026472</name>
</gene>
<dbReference type="InterPro" id="IPR036392">
    <property type="entry name" value="PLAT/LH2_dom_sf"/>
</dbReference>
<dbReference type="OrthoDB" id="5322100at2759"/>
<protein>
    <recommendedName>
        <fullName evidence="3">PLAT domain-containing protein</fullName>
    </recommendedName>
</protein>
<accession>A0A5J5BBI9</accession>